<accession>A0A9D2JXN0</accession>
<sequence>MAKRILHLEGLAVFVFCLYFYWLNDLSWLLFFLLLLTPDLSMVGYVFNNEFGARLYNLFHTYMVSLAVIFLGMFLSNATFLAIGIIWTAHIGMDRLVGYGLKYPTHFKDNHLQRL</sequence>
<feature type="transmembrane region" description="Helical" evidence="1">
    <location>
        <begin position="28"/>
        <end position="47"/>
    </location>
</feature>
<dbReference type="EMBL" id="DXAZ01000017">
    <property type="protein sequence ID" value="HIZ70402.1"/>
    <property type="molecule type" value="Genomic_DNA"/>
</dbReference>
<dbReference type="InterPro" id="IPR025356">
    <property type="entry name" value="DUF4260"/>
</dbReference>
<keyword evidence="1" id="KW-0472">Membrane</keyword>
<evidence type="ECO:0000313" key="2">
    <source>
        <dbReference type="EMBL" id="HIZ70402.1"/>
    </source>
</evidence>
<evidence type="ECO:0000313" key="3">
    <source>
        <dbReference type="Proteomes" id="UP000824106"/>
    </source>
</evidence>
<dbReference type="Proteomes" id="UP000824106">
    <property type="component" value="Unassembled WGS sequence"/>
</dbReference>
<reference evidence="2" key="1">
    <citation type="journal article" date="2021" name="PeerJ">
        <title>Extensive microbial diversity within the chicken gut microbiome revealed by metagenomics and culture.</title>
        <authorList>
            <person name="Gilroy R."/>
            <person name="Ravi A."/>
            <person name="Getino M."/>
            <person name="Pursley I."/>
            <person name="Horton D.L."/>
            <person name="Alikhan N.F."/>
            <person name="Baker D."/>
            <person name="Gharbi K."/>
            <person name="Hall N."/>
            <person name="Watson M."/>
            <person name="Adriaenssens E.M."/>
            <person name="Foster-Nyarko E."/>
            <person name="Jarju S."/>
            <person name="Secka A."/>
            <person name="Antonio M."/>
            <person name="Oren A."/>
            <person name="Chaudhuri R.R."/>
            <person name="La Ragione R."/>
            <person name="Hildebrand F."/>
            <person name="Pallen M.J."/>
        </authorList>
    </citation>
    <scope>NUCLEOTIDE SEQUENCE</scope>
    <source>
        <strain evidence="2">CHK169-4300</strain>
    </source>
</reference>
<feature type="transmembrane region" description="Helical" evidence="1">
    <location>
        <begin position="59"/>
        <end position="87"/>
    </location>
</feature>
<feature type="transmembrane region" description="Helical" evidence="1">
    <location>
        <begin position="5"/>
        <end position="22"/>
    </location>
</feature>
<organism evidence="2 3">
    <name type="scientific">Candidatus Atopostipes pullistercoris</name>
    <dbReference type="NCBI Taxonomy" id="2838467"/>
    <lineage>
        <taxon>Bacteria</taxon>
        <taxon>Bacillati</taxon>
        <taxon>Bacillota</taxon>
        <taxon>Bacilli</taxon>
        <taxon>Lactobacillales</taxon>
        <taxon>Carnobacteriaceae</taxon>
        <taxon>Atopostipes</taxon>
    </lineage>
</organism>
<gene>
    <name evidence="2" type="ORF">H9808_01280</name>
</gene>
<evidence type="ECO:0000256" key="1">
    <source>
        <dbReference type="SAM" id="Phobius"/>
    </source>
</evidence>
<dbReference type="Pfam" id="PF14079">
    <property type="entry name" value="DUF4260"/>
    <property type="match status" value="1"/>
</dbReference>
<proteinExistence type="predicted"/>
<reference evidence="2" key="2">
    <citation type="submission" date="2021-04" db="EMBL/GenBank/DDBJ databases">
        <authorList>
            <person name="Gilroy R."/>
        </authorList>
    </citation>
    <scope>NUCLEOTIDE SEQUENCE</scope>
    <source>
        <strain evidence="2">CHK169-4300</strain>
    </source>
</reference>
<keyword evidence="1" id="KW-0812">Transmembrane</keyword>
<dbReference type="AlphaFoldDB" id="A0A9D2JXN0"/>
<name>A0A9D2JXN0_9LACT</name>
<keyword evidence="1" id="KW-1133">Transmembrane helix</keyword>
<comment type="caution">
    <text evidence="2">The sequence shown here is derived from an EMBL/GenBank/DDBJ whole genome shotgun (WGS) entry which is preliminary data.</text>
</comment>
<protein>
    <submittedName>
        <fullName evidence="2">DUF4260 domain-containing protein</fullName>
    </submittedName>
</protein>